<dbReference type="InterPro" id="IPR050155">
    <property type="entry name" value="HAD-like_hydrolase_sf"/>
</dbReference>
<dbReference type="Pfam" id="PF13419">
    <property type="entry name" value="HAD_2"/>
    <property type="match status" value="1"/>
</dbReference>
<dbReference type="InterPro" id="IPR041492">
    <property type="entry name" value="HAD_2"/>
</dbReference>
<dbReference type="SFLD" id="SFLDS00003">
    <property type="entry name" value="Haloacid_Dehalogenase"/>
    <property type="match status" value="1"/>
</dbReference>
<accession>A0A317CKM9</accession>
<dbReference type="InterPro" id="IPR036412">
    <property type="entry name" value="HAD-like_sf"/>
</dbReference>
<dbReference type="GO" id="GO:0008967">
    <property type="term" value="F:phosphoglycolate phosphatase activity"/>
    <property type="evidence" value="ECO:0007669"/>
    <property type="project" value="TreeGrafter"/>
</dbReference>
<dbReference type="InterPro" id="IPR023198">
    <property type="entry name" value="PGP-like_dom2"/>
</dbReference>
<dbReference type="GO" id="GO:0006281">
    <property type="term" value="P:DNA repair"/>
    <property type="evidence" value="ECO:0007669"/>
    <property type="project" value="TreeGrafter"/>
</dbReference>
<dbReference type="InterPro" id="IPR023214">
    <property type="entry name" value="HAD_sf"/>
</dbReference>
<reference evidence="5 6" key="1">
    <citation type="submission" date="2018-05" db="EMBL/GenBank/DDBJ databases">
        <title>Leucothrix arctica sp. nov., isolated from Arctic seawater.</title>
        <authorList>
            <person name="Choi A."/>
            <person name="Baek K."/>
        </authorList>
    </citation>
    <scope>NUCLEOTIDE SEQUENCE [LARGE SCALE GENOMIC DNA]</scope>
    <source>
        <strain evidence="5 6">IMCC9719</strain>
    </source>
</reference>
<sequence length="236" mass="25801">MPTSSIYTTRAVFFDLDGTLLDTAPDMVGALNLLLKEEDAPAIDYDIARKVVSDGTQALVNLGFGESQSDDDFTRRCQRYLAIYAENVCVDTVLFDGMAETLEFLEAHNIVWGVVTNKPEFLTTPLLKALGLDVRAGSVVSGDSLPVRKPNPEPLFHAANECNVLSTESIYVGDASRDVEAGNRAGMITLLASYGYIDNDHQPETWGANGIIEQASEIIDWLSEVPELELDIQRAN</sequence>
<dbReference type="GO" id="GO:0005829">
    <property type="term" value="C:cytosol"/>
    <property type="evidence" value="ECO:0007669"/>
    <property type="project" value="TreeGrafter"/>
</dbReference>
<dbReference type="NCBIfam" id="TIGR01549">
    <property type="entry name" value="HAD-SF-IA-v1"/>
    <property type="match status" value="1"/>
</dbReference>
<name>A0A317CKM9_9GAMM</name>
<dbReference type="SFLD" id="SFLDG01135">
    <property type="entry name" value="C1.5.6:_HAD__Beta-PGM__Phospha"/>
    <property type="match status" value="1"/>
</dbReference>
<dbReference type="PANTHER" id="PTHR43434">
    <property type="entry name" value="PHOSPHOGLYCOLATE PHOSPHATASE"/>
    <property type="match status" value="1"/>
</dbReference>
<dbReference type="PANTHER" id="PTHR43434:SF23">
    <property type="entry name" value="PHOSPHOGLYCOLATE PHOSPHATASE"/>
    <property type="match status" value="1"/>
</dbReference>
<comment type="caution">
    <text evidence="5">The sequence shown here is derived from an EMBL/GenBank/DDBJ whole genome shotgun (WGS) entry which is preliminary data.</text>
</comment>
<dbReference type="RefSeq" id="WP_109822369.1">
    <property type="nucleotide sequence ID" value="NZ_QGKL01000015.1"/>
</dbReference>
<dbReference type="SFLD" id="SFLDG01129">
    <property type="entry name" value="C1.5:_HAD__Beta-PGM__Phosphata"/>
    <property type="match status" value="1"/>
</dbReference>
<evidence type="ECO:0000256" key="2">
    <source>
        <dbReference type="ARBA" id="ARBA00022801"/>
    </source>
</evidence>
<evidence type="ECO:0000256" key="1">
    <source>
        <dbReference type="ARBA" id="ARBA00022723"/>
    </source>
</evidence>
<organism evidence="5 6">
    <name type="scientific">Leucothrix arctica</name>
    <dbReference type="NCBI Taxonomy" id="1481894"/>
    <lineage>
        <taxon>Bacteria</taxon>
        <taxon>Pseudomonadati</taxon>
        <taxon>Pseudomonadota</taxon>
        <taxon>Gammaproteobacteria</taxon>
        <taxon>Thiotrichales</taxon>
        <taxon>Thiotrichaceae</taxon>
        <taxon>Leucothrix</taxon>
    </lineage>
</organism>
<gene>
    <name evidence="5" type="ORF">DKT75_05175</name>
</gene>
<dbReference type="OrthoDB" id="9776368at2"/>
<keyword evidence="2" id="KW-0378">Hydrolase</keyword>
<dbReference type="GO" id="GO:0046872">
    <property type="term" value="F:metal ion binding"/>
    <property type="evidence" value="ECO:0007669"/>
    <property type="project" value="UniProtKB-KW"/>
</dbReference>
<dbReference type="EMBL" id="QGKL01000015">
    <property type="protein sequence ID" value="PWQ98003.1"/>
    <property type="molecule type" value="Genomic_DNA"/>
</dbReference>
<evidence type="ECO:0000256" key="4">
    <source>
        <dbReference type="ARBA" id="ARBA00023277"/>
    </source>
</evidence>
<keyword evidence="6" id="KW-1185">Reference proteome</keyword>
<keyword evidence="1" id="KW-0479">Metal-binding</keyword>
<evidence type="ECO:0000313" key="5">
    <source>
        <dbReference type="EMBL" id="PWQ98003.1"/>
    </source>
</evidence>
<keyword evidence="3" id="KW-0460">Magnesium</keyword>
<keyword evidence="4" id="KW-0119">Carbohydrate metabolism</keyword>
<protein>
    <submittedName>
        <fullName evidence="5">Phosphoglycolate phosphatase</fullName>
    </submittedName>
</protein>
<dbReference type="Gene3D" id="3.40.50.1000">
    <property type="entry name" value="HAD superfamily/HAD-like"/>
    <property type="match status" value="1"/>
</dbReference>
<dbReference type="AlphaFoldDB" id="A0A317CKM9"/>
<dbReference type="Proteomes" id="UP000245506">
    <property type="component" value="Unassembled WGS sequence"/>
</dbReference>
<dbReference type="InterPro" id="IPR006439">
    <property type="entry name" value="HAD-SF_hydro_IA"/>
</dbReference>
<evidence type="ECO:0000256" key="3">
    <source>
        <dbReference type="ARBA" id="ARBA00022842"/>
    </source>
</evidence>
<evidence type="ECO:0000313" key="6">
    <source>
        <dbReference type="Proteomes" id="UP000245506"/>
    </source>
</evidence>
<proteinExistence type="predicted"/>
<dbReference type="SUPFAM" id="SSF56784">
    <property type="entry name" value="HAD-like"/>
    <property type="match status" value="1"/>
</dbReference>
<dbReference type="Gene3D" id="1.10.150.240">
    <property type="entry name" value="Putative phosphatase, domain 2"/>
    <property type="match status" value="1"/>
</dbReference>